<reference evidence="11 12" key="1">
    <citation type="submission" date="2014-02" db="EMBL/GenBank/DDBJ databases">
        <title>Expanding our view of genomic diversity in Candidatus Accumulibacter clades.</title>
        <authorList>
            <person name="Skennerton C.T."/>
            <person name="Barr J.J."/>
            <person name="Slater F.R."/>
            <person name="Bond P.L."/>
            <person name="Tyson G.W."/>
        </authorList>
    </citation>
    <scope>NUCLEOTIDE SEQUENCE [LARGE SCALE GENOMIC DNA]</scope>
    <source>
        <strain evidence="12">BA-92</strain>
    </source>
</reference>
<dbReference type="GO" id="GO:0005886">
    <property type="term" value="C:plasma membrane"/>
    <property type="evidence" value="ECO:0007669"/>
    <property type="project" value="UniProtKB-SubCell"/>
</dbReference>
<dbReference type="EMBL" id="JEMX01000042">
    <property type="protein sequence ID" value="EXI80053.1"/>
    <property type="molecule type" value="Genomic_DNA"/>
</dbReference>
<evidence type="ECO:0000256" key="2">
    <source>
        <dbReference type="ARBA" id="ARBA00008017"/>
    </source>
</evidence>
<dbReference type="InterPro" id="IPR023408">
    <property type="entry name" value="MscS_beta-dom_sf"/>
</dbReference>
<dbReference type="SUPFAM" id="SSF50182">
    <property type="entry name" value="Sm-like ribonucleoproteins"/>
    <property type="match status" value="1"/>
</dbReference>
<feature type="domain" description="Mechanosensitive ion channel MscS" evidence="8">
    <location>
        <begin position="188"/>
        <end position="257"/>
    </location>
</feature>
<evidence type="ECO:0000256" key="7">
    <source>
        <dbReference type="SAM" id="Phobius"/>
    </source>
</evidence>
<dbReference type="PATRIC" id="fig|1454003.3.peg.2070"/>
<evidence type="ECO:0000313" key="11">
    <source>
        <dbReference type="EMBL" id="EXI80053.1"/>
    </source>
</evidence>
<evidence type="ECO:0000259" key="8">
    <source>
        <dbReference type="Pfam" id="PF00924"/>
    </source>
</evidence>
<comment type="subcellular location">
    <subcellularLocation>
        <location evidence="1">Cell membrane</location>
        <topology evidence="1">Multi-pass membrane protein</topology>
    </subcellularLocation>
</comment>
<accession>A0A011NBM9</accession>
<sequence>MKVDWLEKALAPLVGRDETLLLVLQVFLVVLGVVVANFILRRVLARLEARTLQTSTPWDNALVSAARQPLTVVAWVLGLSFAARIVEAGTEATVFEIIDPVRIIGVIACIAWFLVRFIGNIQNAIVAQRLARGESIDRTTVDAIGKLLRISVLITAALVGLQSLGFSISGVLAFGGIGGIAVGFAAKDLLANFFGGLMVYLDRPFAVGDWIRSPDKDIEGTVEEIGWRLTRIRTFDKRPLYVPNGIFAQIAVENPSRMSNRRIKEIVGVRYDDVGKLAAITDDIKAMLRAHPEIDQQQTMIVNFDQFSASSLDILVYTFTRTTVWVAYHEIKQDVLLKIAEIVARHGAEIAFPTRTLHMTGSRNPLPPKHPPTPR</sequence>
<evidence type="ECO:0000313" key="12">
    <source>
        <dbReference type="Proteomes" id="UP000021816"/>
    </source>
</evidence>
<dbReference type="Pfam" id="PF21088">
    <property type="entry name" value="MS_channel_1st"/>
    <property type="match status" value="1"/>
</dbReference>
<keyword evidence="5 7" id="KW-1133">Transmembrane helix</keyword>
<evidence type="ECO:0000256" key="6">
    <source>
        <dbReference type="ARBA" id="ARBA00023136"/>
    </source>
</evidence>
<dbReference type="Proteomes" id="UP000021816">
    <property type="component" value="Unassembled WGS sequence"/>
</dbReference>
<keyword evidence="4 7" id="KW-0812">Transmembrane</keyword>
<evidence type="ECO:0000256" key="3">
    <source>
        <dbReference type="ARBA" id="ARBA00022475"/>
    </source>
</evidence>
<evidence type="ECO:0000256" key="4">
    <source>
        <dbReference type="ARBA" id="ARBA00022692"/>
    </source>
</evidence>
<dbReference type="Gene3D" id="1.10.287.1260">
    <property type="match status" value="1"/>
</dbReference>
<dbReference type="PANTHER" id="PTHR43634:SF2">
    <property type="entry name" value="LOW CONDUCTANCE MECHANOSENSITIVE CHANNEL YNAI"/>
    <property type="match status" value="1"/>
</dbReference>
<dbReference type="PANTHER" id="PTHR43634">
    <property type="entry name" value="OW CONDUCTANCE MECHANOSENSITIVE CHANNEL"/>
    <property type="match status" value="1"/>
</dbReference>
<dbReference type="InterPro" id="IPR010920">
    <property type="entry name" value="LSM_dom_sf"/>
</dbReference>
<feature type="transmembrane region" description="Helical" evidence="7">
    <location>
        <begin position="20"/>
        <end position="40"/>
    </location>
</feature>
<dbReference type="InterPro" id="IPR006686">
    <property type="entry name" value="MscS_channel_CS"/>
</dbReference>
<dbReference type="InterPro" id="IPR011066">
    <property type="entry name" value="MscS_channel_C_sf"/>
</dbReference>
<dbReference type="Gene3D" id="2.30.30.60">
    <property type="match status" value="1"/>
</dbReference>
<dbReference type="InterPro" id="IPR011014">
    <property type="entry name" value="MscS_channel_TM-2"/>
</dbReference>
<dbReference type="GO" id="GO:0008381">
    <property type="term" value="F:mechanosensitive monoatomic ion channel activity"/>
    <property type="evidence" value="ECO:0007669"/>
    <property type="project" value="UniProtKB-ARBA"/>
</dbReference>
<gene>
    <name evidence="11" type="primary">ynaI_1</name>
    <name evidence="11" type="ORF">AW10_02021</name>
</gene>
<protein>
    <submittedName>
        <fullName evidence="11">MscS family inner membrane protein YnaI</fullName>
    </submittedName>
</protein>
<dbReference type="SUPFAM" id="SSF82861">
    <property type="entry name" value="Mechanosensitive channel protein MscS (YggB), transmembrane region"/>
    <property type="match status" value="1"/>
</dbReference>
<keyword evidence="6 7" id="KW-0472">Membrane</keyword>
<comment type="similarity">
    <text evidence="2">Belongs to the MscS (TC 1.A.23) family.</text>
</comment>
<keyword evidence="3" id="KW-1003">Cell membrane</keyword>
<dbReference type="InterPro" id="IPR049278">
    <property type="entry name" value="MS_channel_C"/>
</dbReference>
<evidence type="ECO:0000259" key="10">
    <source>
        <dbReference type="Pfam" id="PF21088"/>
    </source>
</evidence>
<dbReference type="InterPro" id="IPR006685">
    <property type="entry name" value="MscS_channel_2nd"/>
</dbReference>
<organism evidence="11 12">
    <name type="scientific">Candidatus Accumulibacter appositus</name>
    <dbReference type="NCBI Taxonomy" id="1454003"/>
    <lineage>
        <taxon>Bacteria</taxon>
        <taxon>Pseudomonadati</taxon>
        <taxon>Pseudomonadota</taxon>
        <taxon>Betaproteobacteria</taxon>
        <taxon>Candidatus Accumulibacter</taxon>
    </lineage>
</organism>
<name>A0A011NBM9_9PROT</name>
<feature type="transmembrane region" description="Helical" evidence="7">
    <location>
        <begin position="61"/>
        <end position="83"/>
    </location>
</feature>
<dbReference type="SUPFAM" id="SSF82689">
    <property type="entry name" value="Mechanosensitive channel protein MscS (YggB), C-terminal domain"/>
    <property type="match status" value="1"/>
</dbReference>
<dbReference type="PROSITE" id="PS01246">
    <property type="entry name" value="UPF0003"/>
    <property type="match status" value="1"/>
</dbReference>
<feature type="transmembrane region" description="Helical" evidence="7">
    <location>
        <begin position="103"/>
        <end position="126"/>
    </location>
</feature>
<dbReference type="Gene3D" id="3.30.70.100">
    <property type="match status" value="1"/>
</dbReference>
<proteinExistence type="inferred from homology"/>
<dbReference type="PRINTS" id="PR00173">
    <property type="entry name" value="EDTRNSPORT"/>
</dbReference>
<evidence type="ECO:0000256" key="5">
    <source>
        <dbReference type="ARBA" id="ARBA00022989"/>
    </source>
</evidence>
<dbReference type="InterPro" id="IPR049142">
    <property type="entry name" value="MS_channel_1st"/>
</dbReference>
<dbReference type="Pfam" id="PF21082">
    <property type="entry name" value="MS_channel_3rd"/>
    <property type="match status" value="1"/>
</dbReference>
<evidence type="ECO:0000256" key="1">
    <source>
        <dbReference type="ARBA" id="ARBA00004651"/>
    </source>
</evidence>
<dbReference type="STRING" id="1454003.AW10_02021"/>
<feature type="domain" description="Mechanosensitive ion channel transmembrane helices 2/3" evidence="10">
    <location>
        <begin position="146"/>
        <end position="187"/>
    </location>
</feature>
<comment type="caution">
    <text evidence="11">The sequence shown here is derived from an EMBL/GenBank/DDBJ whole genome shotgun (WGS) entry which is preliminary data.</text>
</comment>
<feature type="transmembrane region" description="Helical" evidence="7">
    <location>
        <begin position="171"/>
        <end position="190"/>
    </location>
</feature>
<dbReference type="AlphaFoldDB" id="A0A011NBM9"/>
<dbReference type="InterPro" id="IPR045042">
    <property type="entry name" value="YnaI-like"/>
</dbReference>
<feature type="domain" description="Mechanosensitive ion channel MscS C-terminal" evidence="9">
    <location>
        <begin position="267"/>
        <end position="350"/>
    </location>
</feature>
<dbReference type="Pfam" id="PF00924">
    <property type="entry name" value="MS_channel_2nd"/>
    <property type="match status" value="1"/>
</dbReference>
<evidence type="ECO:0000259" key="9">
    <source>
        <dbReference type="Pfam" id="PF21082"/>
    </source>
</evidence>